<evidence type="ECO:0000256" key="1">
    <source>
        <dbReference type="SAM" id="MobiDB-lite"/>
    </source>
</evidence>
<sequence length="146" mass="14878">MTAAETIAAITIPRIAAAILGSTNTPMEAAAESTAIVPSGSTATNVTTAPNPPARSVLASFADFIRPTRASRRIAPRAANTATGAATASTATGASAGAGNGRGKGKKRTRDEDENEDEDEDEGNADGKRKGQDDDGAPVKRKRKKT</sequence>
<keyword evidence="3" id="KW-1185">Reference proteome</keyword>
<name>A0A9P4VMP2_9PEZI</name>
<dbReference type="EMBL" id="MU006096">
    <property type="protein sequence ID" value="KAF2838901.1"/>
    <property type="molecule type" value="Genomic_DNA"/>
</dbReference>
<evidence type="ECO:0000313" key="3">
    <source>
        <dbReference type="Proteomes" id="UP000799429"/>
    </source>
</evidence>
<dbReference type="AlphaFoldDB" id="A0A9P4VMP2"/>
<comment type="caution">
    <text evidence="2">The sequence shown here is derived from an EMBL/GenBank/DDBJ whole genome shotgun (WGS) entry which is preliminary data.</text>
</comment>
<feature type="region of interest" description="Disordered" evidence="1">
    <location>
        <begin position="70"/>
        <end position="146"/>
    </location>
</feature>
<feature type="compositionally biased region" description="Low complexity" evidence="1">
    <location>
        <begin position="77"/>
        <end position="95"/>
    </location>
</feature>
<organism evidence="2 3">
    <name type="scientific">Patellaria atrata CBS 101060</name>
    <dbReference type="NCBI Taxonomy" id="1346257"/>
    <lineage>
        <taxon>Eukaryota</taxon>
        <taxon>Fungi</taxon>
        <taxon>Dikarya</taxon>
        <taxon>Ascomycota</taxon>
        <taxon>Pezizomycotina</taxon>
        <taxon>Dothideomycetes</taxon>
        <taxon>Dothideomycetes incertae sedis</taxon>
        <taxon>Patellariales</taxon>
        <taxon>Patellariaceae</taxon>
        <taxon>Patellaria</taxon>
    </lineage>
</organism>
<protein>
    <submittedName>
        <fullName evidence="2">Uncharacterized protein</fullName>
    </submittedName>
</protein>
<proteinExistence type="predicted"/>
<evidence type="ECO:0000313" key="2">
    <source>
        <dbReference type="EMBL" id="KAF2838901.1"/>
    </source>
</evidence>
<reference evidence="2" key="1">
    <citation type="journal article" date="2020" name="Stud. Mycol.">
        <title>101 Dothideomycetes genomes: a test case for predicting lifestyles and emergence of pathogens.</title>
        <authorList>
            <person name="Haridas S."/>
            <person name="Albert R."/>
            <person name="Binder M."/>
            <person name="Bloem J."/>
            <person name="Labutti K."/>
            <person name="Salamov A."/>
            <person name="Andreopoulos B."/>
            <person name="Baker S."/>
            <person name="Barry K."/>
            <person name="Bills G."/>
            <person name="Bluhm B."/>
            <person name="Cannon C."/>
            <person name="Castanera R."/>
            <person name="Culley D."/>
            <person name="Daum C."/>
            <person name="Ezra D."/>
            <person name="Gonzalez J."/>
            <person name="Henrissat B."/>
            <person name="Kuo A."/>
            <person name="Liang C."/>
            <person name="Lipzen A."/>
            <person name="Lutzoni F."/>
            <person name="Magnuson J."/>
            <person name="Mondo S."/>
            <person name="Nolan M."/>
            <person name="Ohm R."/>
            <person name="Pangilinan J."/>
            <person name="Park H.-J."/>
            <person name="Ramirez L."/>
            <person name="Alfaro M."/>
            <person name="Sun H."/>
            <person name="Tritt A."/>
            <person name="Yoshinaga Y."/>
            <person name="Zwiers L.-H."/>
            <person name="Turgeon B."/>
            <person name="Goodwin S."/>
            <person name="Spatafora J."/>
            <person name="Crous P."/>
            <person name="Grigoriev I."/>
        </authorList>
    </citation>
    <scope>NUCLEOTIDE SEQUENCE</scope>
    <source>
        <strain evidence="2">CBS 101060</strain>
    </source>
</reference>
<feature type="compositionally biased region" description="Acidic residues" evidence="1">
    <location>
        <begin position="112"/>
        <end position="124"/>
    </location>
</feature>
<accession>A0A9P4VMP2</accession>
<gene>
    <name evidence="2" type="ORF">M501DRAFT_992830</name>
</gene>
<dbReference type="Proteomes" id="UP000799429">
    <property type="component" value="Unassembled WGS sequence"/>
</dbReference>